<dbReference type="HOGENOM" id="CLU_001528_7_1_9"/>
<dbReference type="InterPro" id="IPR051214">
    <property type="entry name" value="GH32_Enzymes"/>
</dbReference>
<dbReference type="EMBL" id="CP002582">
    <property type="protein sequence ID" value="ADZ81804.1"/>
    <property type="molecule type" value="Genomic_DNA"/>
</dbReference>
<comment type="similarity">
    <text evidence="2 8">Belongs to the glycosyl hydrolase 32 family.</text>
</comment>
<dbReference type="UniPathway" id="UPA00238"/>
<accession>F2JGA9</accession>
<dbReference type="PANTHER" id="PTHR43101">
    <property type="entry name" value="BETA-FRUCTOSIDASE"/>
    <property type="match status" value="1"/>
</dbReference>
<keyword evidence="5 8" id="KW-0378">Hydrolase</keyword>
<comment type="function">
    <text evidence="9">Enables the bacterium to metabolize sucrose as a sole carbon source.</text>
</comment>
<feature type="domain" description="Glycosyl hydrolase family 32 C-terminal" evidence="11">
    <location>
        <begin position="380"/>
        <end position="463"/>
    </location>
</feature>
<organism evidence="12 13">
    <name type="scientific">Cellulosilyticum lentocellum (strain ATCC 49066 / DSM 5427 / NCIMB 11756 / RHM5)</name>
    <name type="common">Clostridium lentocellum</name>
    <dbReference type="NCBI Taxonomy" id="642492"/>
    <lineage>
        <taxon>Bacteria</taxon>
        <taxon>Bacillati</taxon>
        <taxon>Bacillota</taxon>
        <taxon>Clostridia</taxon>
        <taxon>Lachnospirales</taxon>
        <taxon>Cellulosilyticaceae</taxon>
        <taxon>Cellulosilyticum</taxon>
    </lineage>
</organism>
<dbReference type="STRING" id="642492.Clole_0042"/>
<sequence length="482" mass="56032">MNATHKDLKKVIKIIEQLDGPRVKKDKWRLGLHLMPPVGWLNDPNGLCYFKGKYHVFFQYSPFDPKGGIKVWGHYTSPNLVDWTYKGTPLLADQAEDCHGVYSGSTFVEDDKAYIYYTGNVKRLGDFDYDYIGREANTILVETQDMKYFEPKQCIMTNKDYTEKISCHVRDPKVWKEGDTYYMVQGARTKEDRGQVLVFESKDKKKWKLINEITSEERFGYMWECPDLFKVDGITILSISPQGIERQEFEFWNVYQSGYYVIDGDFRSTYSLNNFCELDRGFDFYASQTFQDEKGRRILIGWMGLPDCEPEYHNPTVEKGWQHCLTIPRELHFKEGKLYQNPVKEIESLRKQCIINNIKGEEALSAYSLSEVIVTDINSEGGLSLIINEDVSLTFDTADETFTLEFLNATGAGRTKRIVRLKKLRSLRVFCDYSALEIFINDGQEVFATRYYPKQRKNSIKVTCCKATVAVWELGEMKYDEA</sequence>
<dbReference type="InterPro" id="IPR013148">
    <property type="entry name" value="Glyco_hydro_32_N"/>
</dbReference>
<evidence type="ECO:0000256" key="4">
    <source>
        <dbReference type="ARBA" id="ARBA00019623"/>
    </source>
</evidence>
<protein>
    <recommendedName>
        <fullName evidence="4 8">Sucrose-6-phosphate hydrolase</fullName>
        <ecNumber evidence="3 8">3.2.1.26</ecNumber>
    </recommendedName>
    <alternativeName>
        <fullName evidence="7 9">Invertase</fullName>
    </alternativeName>
</protein>
<dbReference type="EC" id="3.2.1.26" evidence="3 8"/>
<dbReference type="Gene3D" id="2.115.10.20">
    <property type="entry name" value="Glycosyl hydrolase domain, family 43"/>
    <property type="match status" value="1"/>
</dbReference>
<evidence type="ECO:0000313" key="12">
    <source>
        <dbReference type="EMBL" id="ADZ81804.1"/>
    </source>
</evidence>
<dbReference type="eggNOG" id="COG1621">
    <property type="taxonomic scope" value="Bacteria"/>
</dbReference>
<keyword evidence="13" id="KW-1185">Reference proteome</keyword>
<dbReference type="SMART" id="SM00640">
    <property type="entry name" value="Glyco_32"/>
    <property type="match status" value="1"/>
</dbReference>
<dbReference type="Pfam" id="PF08244">
    <property type="entry name" value="Glyco_hydro_32C"/>
    <property type="match status" value="1"/>
</dbReference>
<dbReference type="GO" id="GO:0004564">
    <property type="term" value="F:beta-fructofuranosidase activity"/>
    <property type="evidence" value="ECO:0007669"/>
    <property type="project" value="UniProtKB-EC"/>
</dbReference>
<dbReference type="GO" id="GO:0005985">
    <property type="term" value="P:sucrose metabolic process"/>
    <property type="evidence" value="ECO:0007669"/>
    <property type="project" value="UniProtKB-UniPathway"/>
</dbReference>
<comment type="subcellular location">
    <subcellularLocation>
        <location evidence="9">Cytoplasm</location>
    </subcellularLocation>
</comment>
<comment type="catalytic activity">
    <reaction evidence="8">
        <text>Hydrolysis of terminal non-reducing beta-D-fructofuranoside residues in beta-D-fructofuranosides.</text>
        <dbReference type="EC" id="3.2.1.26"/>
    </reaction>
</comment>
<dbReference type="KEGG" id="cle:Clole_0042"/>
<evidence type="ECO:0000256" key="2">
    <source>
        <dbReference type="ARBA" id="ARBA00009902"/>
    </source>
</evidence>
<reference evidence="12 13" key="1">
    <citation type="journal article" date="2011" name="J. Bacteriol.">
        <title>Complete genome sequence of the cellulose-degrading bacterium Cellulosilyticum lentocellum.</title>
        <authorList>
            <consortium name="US DOE Joint Genome Institute"/>
            <person name="Miller D.A."/>
            <person name="Suen G."/>
            <person name="Bruce D."/>
            <person name="Copeland A."/>
            <person name="Cheng J.F."/>
            <person name="Detter C."/>
            <person name="Goodwin L.A."/>
            <person name="Han C.S."/>
            <person name="Hauser L.J."/>
            <person name="Land M.L."/>
            <person name="Lapidus A."/>
            <person name="Lucas S."/>
            <person name="Meincke L."/>
            <person name="Pitluck S."/>
            <person name="Tapia R."/>
            <person name="Teshima H."/>
            <person name="Woyke T."/>
            <person name="Fox B.G."/>
            <person name="Angert E.R."/>
            <person name="Currie C.R."/>
        </authorList>
    </citation>
    <scope>NUCLEOTIDE SEQUENCE [LARGE SCALE GENOMIC DNA]</scope>
    <source>
        <strain evidence="13">ATCC 49066 / DSM 5427 / NCIMB 11756 / RHM5</strain>
    </source>
</reference>
<keyword evidence="9" id="KW-0963">Cytoplasm</keyword>
<evidence type="ECO:0000256" key="3">
    <source>
        <dbReference type="ARBA" id="ARBA00012758"/>
    </source>
</evidence>
<dbReference type="InterPro" id="IPR013320">
    <property type="entry name" value="ConA-like_dom_sf"/>
</dbReference>
<dbReference type="SUPFAM" id="SSF75005">
    <property type="entry name" value="Arabinanase/levansucrase/invertase"/>
    <property type="match status" value="1"/>
</dbReference>
<dbReference type="RefSeq" id="WP_013655105.1">
    <property type="nucleotide sequence ID" value="NC_015275.1"/>
</dbReference>
<dbReference type="Proteomes" id="UP000008467">
    <property type="component" value="Chromosome"/>
</dbReference>
<comment type="pathway">
    <text evidence="1 9">Glycan biosynthesis; sucrose metabolism.</text>
</comment>
<evidence type="ECO:0000256" key="8">
    <source>
        <dbReference type="RuleBase" id="RU362110"/>
    </source>
</evidence>
<gene>
    <name evidence="12" type="ordered locus">Clole_0042</name>
</gene>
<evidence type="ECO:0000256" key="7">
    <source>
        <dbReference type="ARBA" id="ARBA00033367"/>
    </source>
</evidence>
<feature type="domain" description="Glycosyl hydrolase family 32 N-terminal" evidence="10">
    <location>
        <begin position="33"/>
        <end position="342"/>
    </location>
</feature>
<dbReference type="InterPro" id="IPR023296">
    <property type="entry name" value="Glyco_hydro_beta-prop_sf"/>
</dbReference>
<dbReference type="InterPro" id="IPR001362">
    <property type="entry name" value="Glyco_hydro_32"/>
</dbReference>
<dbReference type="CDD" id="cd18623">
    <property type="entry name" value="GH32_ScrB-like"/>
    <property type="match status" value="1"/>
</dbReference>
<evidence type="ECO:0000256" key="1">
    <source>
        <dbReference type="ARBA" id="ARBA00004914"/>
    </source>
</evidence>
<evidence type="ECO:0000313" key="13">
    <source>
        <dbReference type="Proteomes" id="UP000008467"/>
    </source>
</evidence>
<dbReference type="Gene3D" id="2.60.120.560">
    <property type="entry name" value="Exo-inulinase, domain 1"/>
    <property type="match status" value="1"/>
</dbReference>
<evidence type="ECO:0000259" key="11">
    <source>
        <dbReference type="Pfam" id="PF08244"/>
    </source>
</evidence>
<dbReference type="NCBIfam" id="TIGR01322">
    <property type="entry name" value="scrB_fam"/>
    <property type="match status" value="1"/>
</dbReference>
<evidence type="ECO:0000256" key="9">
    <source>
        <dbReference type="RuleBase" id="RU365015"/>
    </source>
</evidence>
<dbReference type="InterPro" id="IPR006232">
    <property type="entry name" value="Suc6P_hydrolase"/>
</dbReference>
<dbReference type="PANTHER" id="PTHR43101:SF1">
    <property type="entry name" value="BETA-FRUCTOSIDASE"/>
    <property type="match status" value="1"/>
</dbReference>
<dbReference type="PROSITE" id="PS00609">
    <property type="entry name" value="GLYCOSYL_HYDROL_F32"/>
    <property type="match status" value="1"/>
</dbReference>
<dbReference type="GO" id="GO:0005737">
    <property type="term" value="C:cytoplasm"/>
    <property type="evidence" value="ECO:0007669"/>
    <property type="project" value="UniProtKB-SubCell"/>
</dbReference>
<evidence type="ECO:0000256" key="5">
    <source>
        <dbReference type="ARBA" id="ARBA00022801"/>
    </source>
</evidence>
<keyword evidence="6 8" id="KW-0326">Glycosidase</keyword>
<evidence type="ECO:0000256" key="6">
    <source>
        <dbReference type="ARBA" id="ARBA00023295"/>
    </source>
</evidence>
<dbReference type="InterPro" id="IPR018053">
    <property type="entry name" value="Glyco_hydro_32_AS"/>
</dbReference>
<dbReference type="SUPFAM" id="SSF49899">
    <property type="entry name" value="Concanavalin A-like lectins/glucanases"/>
    <property type="match status" value="1"/>
</dbReference>
<name>F2JGA9_CELLD</name>
<proteinExistence type="inferred from homology"/>
<dbReference type="AlphaFoldDB" id="F2JGA9"/>
<evidence type="ECO:0000259" key="10">
    <source>
        <dbReference type="Pfam" id="PF00251"/>
    </source>
</evidence>
<dbReference type="InterPro" id="IPR013189">
    <property type="entry name" value="Glyco_hydro_32_C"/>
</dbReference>
<dbReference type="Pfam" id="PF00251">
    <property type="entry name" value="Glyco_hydro_32N"/>
    <property type="match status" value="1"/>
</dbReference>
<keyword evidence="9" id="KW-0119">Carbohydrate metabolism</keyword>